<evidence type="ECO:0000313" key="1">
    <source>
        <dbReference type="EMBL" id="GBM35743.1"/>
    </source>
</evidence>
<dbReference type="Proteomes" id="UP000499080">
    <property type="component" value="Unassembled WGS sequence"/>
</dbReference>
<dbReference type="AlphaFoldDB" id="A0A4Y2F2W2"/>
<name>A0A4Y2F2W2_ARAVE</name>
<dbReference type="InterPro" id="IPR008042">
    <property type="entry name" value="Retrotrans_Pao"/>
</dbReference>
<comment type="caution">
    <text evidence="1">The sequence shown here is derived from an EMBL/GenBank/DDBJ whole genome shotgun (WGS) entry which is preliminary data.</text>
</comment>
<accession>A0A4Y2F2W2</accession>
<protein>
    <submittedName>
        <fullName evidence="1">Uncharacterized protein</fullName>
    </submittedName>
</protein>
<gene>
    <name evidence="1" type="ORF">AVEN_108945_1</name>
</gene>
<dbReference type="Pfam" id="PF05380">
    <property type="entry name" value="Peptidase_A17"/>
    <property type="match status" value="1"/>
</dbReference>
<dbReference type="PANTHER" id="PTHR47331">
    <property type="entry name" value="PHD-TYPE DOMAIN-CONTAINING PROTEIN"/>
    <property type="match status" value="1"/>
</dbReference>
<reference evidence="1 2" key="1">
    <citation type="journal article" date="2019" name="Sci. Rep.">
        <title>Orb-weaving spider Araneus ventricosus genome elucidates the spidroin gene catalogue.</title>
        <authorList>
            <person name="Kono N."/>
            <person name="Nakamura H."/>
            <person name="Ohtoshi R."/>
            <person name="Moran D.A.P."/>
            <person name="Shinohara A."/>
            <person name="Yoshida Y."/>
            <person name="Fujiwara M."/>
            <person name="Mori M."/>
            <person name="Tomita M."/>
            <person name="Arakawa K."/>
        </authorList>
    </citation>
    <scope>NUCLEOTIDE SEQUENCE [LARGE SCALE GENOMIC DNA]</scope>
</reference>
<keyword evidence="2" id="KW-1185">Reference proteome</keyword>
<dbReference type="OrthoDB" id="6428063at2759"/>
<organism evidence="1 2">
    <name type="scientific">Araneus ventricosus</name>
    <name type="common">Orbweaver spider</name>
    <name type="synonym">Epeira ventricosa</name>
    <dbReference type="NCBI Taxonomy" id="182803"/>
    <lineage>
        <taxon>Eukaryota</taxon>
        <taxon>Metazoa</taxon>
        <taxon>Ecdysozoa</taxon>
        <taxon>Arthropoda</taxon>
        <taxon>Chelicerata</taxon>
        <taxon>Arachnida</taxon>
        <taxon>Araneae</taxon>
        <taxon>Araneomorphae</taxon>
        <taxon>Entelegynae</taxon>
        <taxon>Araneoidea</taxon>
        <taxon>Araneidae</taxon>
        <taxon>Araneus</taxon>
    </lineage>
</organism>
<evidence type="ECO:0000313" key="2">
    <source>
        <dbReference type="Proteomes" id="UP000499080"/>
    </source>
</evidence>
<proteinExistence type="predicted"/>
<dbReference type="EMBL" id="BGPR01000793">
    <property type="protein sequence ID" value="GBM35743.1"/>
    <property type="molecule type" value="Genomic_DNA"/>
</dbReference>
<sequence>MKLTFIEESHHIFAEGKFNLRGWKYTGDDDPEQVTSVLGLIWNPREDELKINLDWLEAYELEIVSTRVILSVTHRIFDPVEFLCPVLLMPKLMLQIPWDREVEDNMKLEFLKWFEELSSLKNLSVRRCFYPASSGQHGISVHAFCDASQFAYAAAVFIRIECADVVQVNLLAAKSRVAPVKTITIPRLELLAATVGARLCRSVLSALQWDNVDTHYWTDSTTVLRSIQLEEL</sequence>